<protein>
    <submittedName>
        <fullName evidence="1">Uncharacterized protein</fullName>
    </submittedName>
</protein>
<dbReference type="AlphaFoldDB" id="A0A4P8XN40"/>
<proteinExistence type="predicted"/>
<reference evidence="1 2" key="1">
    <citation type="submission" date="2019-05" db="EMBL/GenBank/DDBJ databases">
        <authorList>
            <person name="Chen C."/>
        </authorList>
    </citation>
    <scope>NUCLEOTIDE SEQUENCE [LARGE SCALE GENOMIC DNA]</scope>
    <source>
        <strain evidence="1 2">HB172198</strain>
    </source>
</reference>
<name>A0A4P8XN40_9BACL</name>
<dbReference type="Proteomes" id="UP000300879">
    <property type="component" value="Chromosome"/>
</dbReference>
<accession>A0A4P8XN40</accession>
<evidence type="ECO:0000313" key="2">
    <source>
        <dbReference type="Proteomes" id="UP000300879"/>
    </source>
</evidence>
<dbReference type="EMBL" id="CP040396">
    <property type="protein sequence ID" value="QCT03978.1"/>
    <property type="molecule type" value="Genomic_DNA"/>
</dbReference>
<evidence type="ECO:0000313" key="1">
    <source>
        <dbReference type="EMBL" id="QCT03978.1"/>
    </source>
</evidence>
<organism evidence="1 2">
    <name type="scientific">Paenibacillus algicola</name>
    <dbReference type="NCBI Taxonomy" id="2565926"/>
    <lineage>
        <taxon>Bacteria</taxon>
        <taxon>Bacillati</taxon>
        <taxon>Bacillota</taxon>
        <taxon>Bacilli</taxon>
        <taxon>Bacillales</taxon>
        <taxon>Paenibacillaceae</taxon>
        <taxon>Paenibacillus</taxon>
    </lineage>
</organism>
<sequence length="42" mass="4443">MSIVNVLLLIPSKMIFNQARPLLAGLSLIPAGGRSVFFGITS</sequence>
<keyword evidence="2" id="KW-1185">Reference proteome</keyword>
<gene>
    <name evidence="1" type="ORF">E6C60_3267</name>
</gene>
<dbReference type="KEGG" id="palo:E6C60_3267"/>